<reference evidence="1 2" key="1">
    <citation type="journal article" date="2012" name="PLoS Pathog.">
        <title>The genome of the obligate intracellular parasite Trachipleistophora hominis: new insights into microsporidian genome dynamics and reductive evolution.</title>
        <authorList>
            <person name="Heinz E."/>
            <person name="Williams T.A."/>
            <person name="Nakjang S."/>
            <person name="Noel C.J."/>
            <person name="Swan D.C."/>
            <person name="Goldberg A.V."/>
            <person name="Harris S.R."/>
            <person name="Weinmaier T."/>
            <person name="Markert S."/>
            <person name="Becher D."/>
            <person name="Bernhardt J."/>
            <person name="Dagan T."/>
            <person name="Hacker C."/>
            <person name="Lucocq J.M."/>
            <person name="Schweder T."/>
            <person name="Rattei T."/>
            <person name="Hall N."/>
            <person name="Hirt R.P."/>
            <person name="Embley T.M."/>
        </authorList>
    </citation>
    <scope>NUCLEOTIDE SEQUENCE [LARGE SCALE GENOMIC DNA]</scope>
</reference>
<sequence length="86" mass="10136">VFHSKMTCDDSRNIWCSFYTKLGHAPYFRNCTAGLIMIYQRLILPRVNVRIYRLKAVAMAGHSRIKGRVANNWTMSMMVIIKERKR</sequence>
<dbReference type="HOGENOM" id="CLU_2504102_0_0_1"/>
<organism evidence="1 2">
    <name type="scientific">Trachipleistophora hominis</name>
    <name type="common">Microsporidian parasite</name>
    <dbReference type="NCBI Taxonomy" id="72359"/>
    <lineage>
        <taxon>Eukaryota</taxon>
        <taxon>Fungi</taxon>
        <taxon>Fungi incertae sedis</taxon>
        <taxon>Microsporidia</taxon>
        <taxon>Pleistophoridae</taxon>
        <taxon>Trachipleistophora</taxon>
    </lineage>
</organism>
<gene>
    <name evidence="1" type="ORF">THOM_0299</name>
</gene>
<accession>L7JYS4</accession>
<dbReference type="VEuPathDB" id="MicrosporidiaDB:THOM_0299"/>
<evidence type="ECO:0000313" key="2">
    <source>
        <dbReference type="Proteomes" id="UP000011185"/>
    </source>
</evidence>
<evidence type="ECO:0000313" key="1">
    <source>
        <dbReference type="EMBL" id="ELQ76584.1"/>
    </source>
</evidence>
<dbReference type="Proteomes" id="UP000011185">
    <property type="component" value="Unassembled WGS sequence"/>
</dbReference>
<proteinExistence type="predicted"/>
<feature type="non-terminal residue" evidence="1">
    <location>
        <position position="1"/>
    </location>
</feature>
<dbReference type="InParanoid" id="L7JYS4"/>
<protein>
    <submittedName>
        <fullName evidence="1">Uncharacterized protein</fullName>
    </submittedName>
</protein>
<name>L7JYS4_TRAHO</name>
<keyword evidence="2" id="KW-1185">Reference proteome</keyword>
<dbReference type="EMBL" id="JH993832">
    <property type="protein sequence ID" value="ELQ76584.1"/>
    <property type="molecule type" value="Genomic_DNA"/>
</dbReference>
<dbReference type="AlphaFoldDB" id="L7JYS4"/>